<accession>A0A0C9TV42</accession>
<evidence type="ECO:0000313" key="2">
    <source>
        <dbReference type="EMBL" id="KIJ14118.1"/>
    </source>
</evidence>
<dbReference type="AlphaFoldDB" id="A0A0C9TV42"/>
<gene>
    <name evidence="2" type="ORF">PAXINDRAFT_156247</name>
</gene>
<protein>
    <submittedName>
        <fullName evidence="2">Uncharacterized protein</fullName>
    </submittedName>
</protein>
<sequence length="207" mass="21892">MLFTRTMILPYQQIGIPTEEVFLSIAMLNALSGKLSAVQTQVVSLLSSSSKDRPFTSADIRACLDTEQQLLDNKKARSADIALTASTCPKYGGHSHGGEKTCSLCAKCGHTVEGCWQPGGGMAGRRDEVLAKIRTDKLSRQGKANSQPSSGANTPRSMSATSSNPPSVCYDNSGRAYIVNSITSGAVFLAIRQAGARLDSCVPPHIA</sequence>
<dbReference type="OrthoDB" id="2665273at2759"/>
<proteinExistence type="predicted"/>
<name>A0A0C9TV42_PAXIN</name>
<evidence type="ECO:0000313" key="3">
    <source>
        <dbReference type="Proteomes" id="UP000053647"/>
    </source>
</evidence>
<organism evidence="2 3">
    <name type="scientific">Paxillus involutus ATCC 200175</name>
    <dbReference type="NCBI Taxonomy" id="664439"/>
    <lineage>
        <taxon>Eukaryota</taxon>
        <taxon>Fungi</taxon>
        <taxon>Dikarya</taxon>
        <taxon>Basidiomycota</taxon>
        <taxon>Agaricomycotina</taxon>
        <taxon>Agaricomycetes</taxon>
        <taxon>Agaricomycetidae</taxon>
        <taxon>Boletales</taxon>
        <taxon>Paxilineae</taxon>
        <taxon>Paxillaceae</taxon>
        <taxon>Paxillus</taxon>
    </lineage>
</organism>
<keyword evidence="3" id="KW-1185">Reference proteome</keyword>
<feature type="compositionally biased region" description="Polar residues" evidence="1">
    <location>
        <begin position="142"/>
        <end position="166"/>
    </location>
</feature>
<evidence type="ECO:0000256" key="1">
    <source>
        <dbReference type="SAM" id="MobiDB-lite"/>
    </source>
</evidence>
<reference evidence="3" key="2">
    <citation type="submission" date="2015-01" db="EMBL/GenBank/DDBJ databases">
        <title>Evolutionary Origins and Diversification of the Mycorrhizal Mutualists.</title>
        <authorList>
            <consortium name="DOE Joint Genome Institute"/>
            <consortium name="Mycorrhizal Genomics Consortium"/>
            <person name="Kohler A."/>
            <person name="Kuo A."/>
            <person name="Nagy L.G."/>
            <person name="Floudas D."/>
            <person name="Copeland A."/>
            <person name="Barry K.W."/>
            <person name="Cichocki N."/>
            <person name="Veneault-Fourrey C."/>
            <person name="LaButti K."/>
            <person name="Lindquist E.A."/>
            <person name="Lipzen A."/>
            <person name="Lundell T."/>
            <person name="Morin E."/>
            <person name="Murat C."/>
            <person name="Riley R."/>
            <person name="Ohm R."/>
            <person name="Sun H."/>
            <person name="Tunlid A."/>
            <person name="Henrissat B."/>
            <person name="Grigoriev I.V."/>
            <person name="Hibbett D.S."/>
            <person name="Martin F."/>
        </authorList>
    </citation>
    <scope>NUCLEOTIDE SEQUENCE [LARGE SCALE GENOMIC DNA]</scope>
    <source>
        <strain evidence="3">ATCC 200175</strain>
    </source>
</reference>
<dbReference type="Proteomes" id="UP000053647">
    <property type="component" value="Unassembled WGS sequence"/>
</dbReference>
<feature type="region of interest" description="Disordered" evidence="1">
    <location>
        <begin position="135"/>
        <end position="166"/>
    </location>
</feature>
<dbReference type="HOGENOM" id="CLU_1411954_0_0_1"/>
<dbReference type="EMBL" id="KN819345">
    <property type="protein sequence ID" value="KIJ14118.1"/>
    <property type="molecule type" value="Genomic_DNA"/>
</dbReference>
<reference evidence="2 3" key="1">
    <citation type="submission" date="2014-06" db="EMBL/GenBank/DDBJ databases">
        <authorList>
            <consortium name="DOE Joint Genome Institute"/>
            <person name="Kuo A."/>
            <person name="Kohler A."/>
            <person name="Nagy L.G."/>
            <person name="Floudas D."/>
            <person name="Copeland A."/>
            <person name="Barry K.W."/>
            <person name="Cichocki N."/>
            <person name="Veneault-Fourrey C."/>
            <person name="LaButti K."/>
            <person name="Lindquist E.A."/>
            <person name="Lipzen A."/>
            <person name="Lundell T."/>
            <person name="Morin E."/>
            <person name="Murat C."/>
            <person name="Sun H."/>
            <person name="Tunlid A."/>
            <person name="Henrissat B."/>
            <person name="Grigoriev I.V."/>
            <person name="Hibbett D.S."/>
            <person name="Martin F."/>
            <person name="Nordberg H.P."/>
            <person name="Cantor M.N."/>
            <person name="Hua S.X."/>
        </authorList>
    </citation>
    <scope>NUCLEOTIDE SEQUENCE [LARGE SCALE GENOMIC DNA]</scope>
    <source>
        <strain evidence="2 3">ATCC 200175</strain>
    </source>
</reference>